<feature type="transmembrane region" description="Helical" evidence="2">
    <location>
        <begin position="295"/>
        <end position="313"/>
    </location>
</feature>
<proteinExistence type="predicted"/>
<keyword evidence="2" id="KW-1133">Transmembrane helix</keyword>
<dbReference type="RefSeq" id="WP_013206782.1">
    <property type="nucleotide sequence ID" value="NZ_CP026092.2"/>
</dbReference>
<keyword evidence="2" id="KW-0812">Transmembrane</keyword>
<dbReference type="Proteomes" id="UP001144050">
    <property type="component" value="Unassembled WGS sequence"/>
</dbReference>
<dbReference type="InterPro" id="IPR010295">
    <property type="entry name" value="DUF898"/>
</dbReference>
<feature type="transmembrane region" description="Helical" evidence="2">
    <location>
        <begin position="150"/>
        <end position="172"/>
    </location>
</feature>
<sequence>MNDIAREPVLGGAPAPATPQPRRLRFTGSGSEYFRIWSVNLLLTIVTLGIYYPWAKVRRLQYFYRNTQLDRSSFNYHGSPIAILKGWAIMIVLGAALRVAGNVSHYLWLAMFVAFMLVFPWLLQRSLSFRMANSSYRGLRFAFTGTTAGAYQAFLLWPLAACVSAGFLAPLAHQRFKQYQHSNTRVGTAPFSFSATAGGFYAVYLKMVGLVMAAFLVAVGAGFAMMARIKAAIGTVGPDEQAILFVAAFFAIGVVVYAIVPFLGPYFMARTQNLVWNCTTLGAHRFRSEVSARKLFWIFISNVLLTLITLGLYRPFAQVRMARYKLESVTLLAVGSLDTFVAGETTKVGALGDQVVDWYDIDIAL</sequence>
<comment type="caution">
    <text evidence="3">The sequence shown here is derived from an EMBL/GenBank/DDBJ whole genome shotgun (WGS) entry which is preliminary data.</text>
</comment>
<protein>
    <submittedName>
        <fullName evidence="3">DUF898 domain-containing protein</fullName>
    </submittedName>
</protein>
<feature type="transmembrane region" description="Helical" evidence="2">
    <location>
        <begin position="74"/>
        <end position="99"/>
    </location>
</feature>
<feature type="region of interest" description="Disordered" evidence="1">
    <location>
        <begin position="1"/>
        <end position="20"/>
    </location>
</feature>
<feature type="transmembrane region" description="Helical" evidence="2">
    <location>
        <begin position="106"/>
        <end position="123"/>
    </location>
</feature>
<accession>A0AAW5ZL81</accession>
<dbReference type="AlphaFoldDB" id="A0AAW5ZL81"/>
<feature type="transmembrane region" description="Helical" evidence="2">
    <location>
        <begin position="33"/>
        <end position="54"/>
    </location>
</feature>
<feature type="transmembrane region" description="Helical" evidence="2">
    <location>
        <begin position="241"/>
        <end position="260"/>
    </location>
</feature>
<evidence type="ECO:0000313" key="3">
    <source>
        <dbReference type="EMBL" id="MDB0570514.1"/>
    </source>
</evidence>
<keyword evidence="2" id="KW-0472">Membrane</keyword>
<evidence type="ECO:0000313" key="4">
    <source>
        <dbReference type="Proteomes" id="UP001144050"/>
    </source>
</evidence>
<organism evidence="3 4">
    <name type="scientific">Ralstonia solanacearum</name>
    <name type="common">Pseudomonas solanacearum</name>
    <dbReference type="NCBI Taxonomy" id="305"/>
    <lineage>
        <taxon>Bacteria</taxon>
        <taxon>Pseudomonadati</taxon>
        <taxon>Pseudomonadota</taxon>
        <taxon>Betaproteobacteria</taxon>
        <taxon>Burkholderiales</taxon>
        <taxon>Burkholderiaceae</taxon>
        <taxon>Ralstonia</taxon>
        <taxon>Ralstonia solanacearum species complex</taxon>
    </lineage>
</organism>
<dbReference type="Pfam" id="PF05987">
    <property type="entry name" value="DUF898"/>
    <property type="match status" value="1"/>
</dbReference>
<name>A0AAW5ZL81_RALSL</name>
<feature type="transmembrane region" description="Helical" evidence="2">
    <location>
        <begin position="210"/>
        <end position="229"/>
    </location>
</feature>
<gene>
    <name evidence="3" type="ORF">LBW59_06945</name>
</gene>
<reference evidence="3" key="1">
    <citation type="submission" date="2021-09" db="EMBL/GenBank/DDBJ databases">
        <title>Genomic analysis of Ralstonia spp.</title>
        <authorList>
            <person name="Aburjaile F."/>
            <person name="Ariute J.C."/>
            <person name="Pais A.K.L."/>
            <person name="Albuquerque G.M.R."/>
            <person name="Silva A.M.F."/>
            <person name="Brenig B."/>
            <person name="Azevedo V."/>
            <person name="Matiuzzi M."/>
            <person name="Ramos R."/>
            <person name="Goes-Neto A."/>
            <person name="Soares S."/>
            <person name="Iseppon A.M.B."/>
            <person name="Souza E."/>
            <person name="Gama M."/>
        </authorList>
    </citation>
    <scope>NUCLEOTIDE SEQUENCE</scope>
    <source>
        <strain evidence="3">CCRMRs91</strain>
    </source>
</reference>
<evidence type="ECO:0000256" key="1">
    <source>
        <dbReference type="SAM" id="MobiDB-lite"/>
    </source>
</evidence>
<evidence type="ECO:0000256" key="2">
    <source>
        <dbReference type="SAM" id="Phobius"/>
    </source>
</evidence>
<dbReference type="EMBL" id="JAIVFG010000008">
    <property type="protein sequence ID" value="MDB0570514.1"/>
    <property type="molecule type" value="Genomic_DNA"/>
</dbReference>